<dbReference type="PANTHER" id="PTHR46112">
    <property type="entry name" value="AMINOPEPTIDASE"/>
    <property type="match status" value="1"/>
</dbReference>
<dbReference type="STRING" id="1423776.FD04_GL001411"/>
<dbReference type="CDD" id="cd01092">
    <property type="entry name" value="APP-like"/>
    <property type="match status" value="1"/>
</dbReference>
<dbReference type="InterPro" id="IPR050659">
    <property type="entry name" value="Peptidase_M24B"/>
</dbReference>
<dbReference type="PATRIC" id="fig|1423776.4.peg.1430"/>
<dbReference type="Proteomes" id="UP000051160">
    <property type="component" value="Unassembled WGS sequence"/>
</dbReference>
<proteinExistence type="predicted"/>
<comment type="caution">
    <text evidence="2">The sequence shown here is derived from an EMBL/GenBank/DDBJ whole genome shotgun (WGS) entry which is preliminary data.</text>
</comment>
<dbReference type="Gene3D" id="3.90.230.10">
    <property type="entry name" value="Creatinase/methionine aminopeptidase superfamily"/>
    <property type="match status" value="1"/>
</dbReference>
<organism evidence="2 3">
    <name type="scientific">Secundilactobacillus odoratitofui DSM 19909 = JCM 15043</name>
    <dbReference type="NCBI Taxonomy" id="1423776"/>
    <lineage>
        <taxon>Bacteria</taxon>
        <taxon>Bacillati</taxon>
        <taxon>Bacillota</taxon>
        <taxon>Bacilli</taxon>
        <taxon>Lactobacillales</taxon>
        <taxon>Lactobacillaceae</taxon>
        <taxon>Secundilactobacillus</taxon>
    </lineage>
</organism>
<feature type="domain" description="Peptidase M24" evidence="1">
    <location>
        <begin position="76"/>
        <end position="278"/>
    </location>
</feature>
<protein>
    <submittedName>
        <fullName evidence="2">Xaa-Pro dipeptidase</fullName>
    </submittedName>
</protein>
<dbReference type="InterPro" id="IPR000994">
    <property type="entry name" value="Pept_M24"/>
</dbReference>
<reference evidence="2 3" key="1">
    <citation type="journal article" date="2015" name="Genome Announc.">
        <title>Expanding the biotechnology potential of lactobacilli through comparative genomics of 213 strains and associated genera.</title>
        <authorList>
            <person name="Sun Z."/>
            <person name="Harris H.M."/>
            <person name="McCann A."/>
            <person name="Guo C."/>
            <person name="Argimon S."/>
            <person name="Zhang W."/>
            <person name="Yang X."/>
            <person name="Jeffery I.B."/>
            <person name="Cooney J.C."/>
            <person name="Kagawa T.F."/>
            <person name="Liu W."/>
            <person name="Song Y."/>
            <person name="Salvetti E."/>
            <person name="Wrobel A."/>
            <person name="Rasinkangas P."/>
            <person name="Parkhill J."/>
            <person name="Rea M.C."/>
            <person name="O'Sullivan O."/>
            <person name="Ritari J."/>
            <person name="Douillard F.P."/>
            <person name="Paul Ross R."/>
            <person name="Yang R."/>
            <person name="Briner A.E."/>
            <person name="Felis G.E."/>
            <person name="de Vos W.M."/>
            <person name="Barrangou R."/>
            <person name="Klaenhammer T.R."/>
            <person name="Caufield P.W."/>
            <person name="Cui Y."/>
            <person name="Zhang H."/>
            <person name="O'Toole P.W."/>
        </authorList>
    </citation>
    <scope>NUCLEOTIDE SEQUENCE [LARGE SCALE GENOMIC DNA]</scope>
    <source>
        <strain evidence="2 3">DSM 19909</strain>
    </source>
</reference>
<accession>A0A0R1LP94</accession>
<dbReference type="InterPro" id="IPR036005">
    <property type="entry name" value="Creatinase/aminopeptidase-like"/>
</dbReference>
<dbReference type="Pfam" id="PF00557">
    <property type="entry name" value="Peptidase_M24"/>
    <property type="match status" value="1"/>
</dbReference>
<evidence type="ECO:0000313" key="2">
    <source>
        <dbReference type="EMBL" id="KRK97392.1"/>
    </source>
</evidence>
<evidence type="ECO:0000313" key="3">
    <source>
        <dbReference type="Proteomes" id="UP000051160"/>
    </source>
</evidence>
<dbReference type="PANTHER" id="PTHR46112:SF3">
    <property type="entry name" value="AMINOPEPTIDASE YPDF"/>
    <property type="match status" value="1"/>
</dbReference>
<dbReference type="EMBL" id="AZEE01000029">
    <property type="protein sequence ID" value="KRK97392.1"/>
    <property type="molecule type" value="Genomic_DNA"/>
</dbReference>
<dbReference type="SUPFAM" id="SSF55920">
    <property type="entry name" value="Creatinase/aminopeptidase"/>
    <property type="match status" value="1"/>
</dbReference>
<evidence type="ECO:0000259" key="1">
    <source>
        <dbReference type="Pfam" id="PF00557"/>
    </source>
</evidence>
<sequence length="296" mass="33412">MEDALPKEIELSITRDYYDVAQQYLSSKKAQTVGFETTVSFELYNQLLQLFGKQLKPEKMVVEKLRHNRDDGEIHRLRQSTELASQAFPELLKHVEPGMTELQVANWLNNWMLQHGAQKPSFDTIVASGYRSALPHGFATDKEINRNEMITVDFGFYVNDYTSDMTRTFSIGDPGEELRHVYNVVHEAQDRMFRAIKPGANGKAVDAAGRDYIAAQGYGDFYNHGSGHGIGLDIHETPNFGPRYESNVLQARNVMTVEPGVYLPNKGGVRIEDDLLVTPDGNERLTTATRELQILS</sequence>
<gene>
    <name evidence="2" type="ORF">FD04_GL001411</name>
</gene>
<name>A0A0R1LP94_9LACO</name>
<keyword evidence="3" id="KW-1185">Reference proteome</keyword>
<dbReference type="AlphaFoldDB" id="A0A0R1LP94"/>